<protein>
    <submittedName>
        <fullName evidence="1">Uncharacterized protein</fullName>
    </submittedName>
</protein>
<reference evidence="1 2" key="1">
    <citation type="journal article" date="2022" name="New Phytol.">
        <title>Ecological generalism drives hyperdiversity of secondary metabolite gene clusters in xylarialean endophytes.</title>
        <authorList>
            <person name="Franco M.E.E."/>
            <person name="Wisecaver J.H."/>
            <person name="Arnold A.E."/>
            <person name="Ju Y.M."/>
            <person name="Slot J.C."/>
            <person name="Ahrendt S."/>
            <person name="Moore L.P."/>
            <person name="Eastman K.E."/>
            <person name="Scott K."/>
            <person name="Konkel Z."/>
            <person name="Mondo S.J."/>
            <person name="Kuo A."/>
            <person name="Hayes R.D."/>
            <person name="Haridas S."/>
            <person name="Andreopoulos B."/>
            <person name="Riley R."/>
            <person name="LaButti K."/>
            <person name="Pangilinan J."/>
            <person name="Lipzen A."/>
            <person name="Amirebrahimi M."/>
            <person name="Yan J."/>
            <person name="Adam C."/>
            <person name="Keymanesh K."/>
            <person name="Ng V."/>
            <person name="Louie K."/>
            <person name="Northen T."/>
            <person name="Drula E."/>
            <person name="Henrissat B."/>
            <person name="Hsieh H.M."/>
            <person name="Youens-Clark K."/>
            <person name="Lutzoni F."/>
            <person name="Miadlikowska J."/>
            <person name="Eastwood D.C."/>
            <person name="Hamelin R.C."/>
            <person name="Grigoriev I.V."/>
            <person name="U'Ren J.M."/>
        </authorList>
    </citation>
    <scope>NUCLEOTIDE SEQUENCE [LARGE SCALE GENOMIC DNA]</scope>
    <source>
        <strain evidence="1 2">CBS 119005</strain>
    </source>
</reference>
<evidence type="ECO:0000313" key="2">
    <source>
        <dbReference type="Proteomes" id="UP001497700"/>
    </source>
</evidence>
<dbReference type="EMBL" id="MU393425">
    <property type="protein sequence ID" value="KAI4870194.1"/>
    <property type="molecule type" value="Genomic_DNA"/>
</dbReference>
<organism evidence="1 2">
    <name type="scientific">Hypoxylon rubiginosum</name>
    <dbReference type="NCBI Taxonomy" id="110542"/>
    <lineage>
        <taxon>Eukaryota</taxon>
        <taxon>Fungi</taxon>
        <taxon>Dikarya</taxon>
        <taxon>Ascomycota</taxon>
        <taxon>Pezizomycotina</taxon>
        <taxon>Sordariomycetes</taxon>
        <taxon>Xylariomycetidae</taxon>
        <taxon>Xylariales</taxon>
        <taxon>Hypoxylaceae</taxon>
        <taxon>Hypoxylon</taxon>
    </lineage>
</organism>
<evidence type="ECO:0000313" key="1">
    <source>
        <dbReference type="EMBL" id="KAI4870194.1"/>
    </source>
</evidence>
<accession>A0ACB9ZG89</accession>
<comment type="caution">
    <text evidence="1">The sequence shown here is derived from an EMBL/GenBank/DDBJ whole genome shotgun (WGS) entry which is preliminary data.</text>
</comment>
<keyword evidence="2" id="KW-1185">Reference proteome</keyword>
<proteinExistence type="predicted"/>
<name>A0ACB9ZG89_9PEZI</name>
<sequence length="141" mass="16220">MSNDLAAWTSHLIAEECTPPSKRLLSAKCYLTTLLIGNPHMLICYMHVAIGVQSSRDFFYFTLHLNATAVARFPWYVCSCTLCITHNLIPFPINIGRDKGNNLLQTYYRRTPHSVFPQTYRLSGTNSFIRSFEHHTFVLFD</sequence>
<dbReference type="Proteomes" id="UP001497700">
    <property type="component" value="Unassembled WGS sequence"/>
</dbReference>
<gene>
    <name evidence="1" type="ORF">F4820DRAFT_287210</name>
</gene>